<proteinExistence type="predicted"/>
<gene>
    <name evidence="1" type="ORF">MLD38_024052</name>
</gene>
<comment type="caution">
    <text evidence="1">The sequence shown here is derived from an EMBL/GenBank/DDBJ whole genome shotgun (WGS) entry which is preliminary data.</text>
</comment>
<dbReference type="Proteomes" id="UP001057402">
    <property type="component" value="Chromosome 7"/>
</dbReference>
<accession>A0ACB9NR63</accession>
<evidence type="ECO:0000313" key="2">
    <source>
        <dbReference type="Proteomes" id="UP001057402"/>
    </source>
</evidence>
<keyword evidence="2" id="KW-1185">Reference proteome</keyword>
<name>A0ACB9NR63_9MYRT</name>
<reference evidence="2" key="1">
    <citation type="journal article" date="2023" name="Front. Plant Sci.">
        <title>Chromosomal-level genome assembly of Melastoma candidum provides insights into trichome evolution.</title>
        <authorList>
            <person name="Zhong Y."/>
            <person name="Wu W."/>
            <person name="Sun C."/>
            <person name="Zou P."/>
            <person name="Liu Y."/>
            <person name="Dai S."/>
            <person name="Zhou R."/>
        </authorList>
    </citation>
    <scope>NUCLEOTIDE SEQUENCE [LARGE SCALE GENOMIC DNA]</scope>
</reference>
<protein>
    <submittedName>
        <fullName evidence="1">Uncharacterized protein</fullName>
    </submittedName>
</protein>
<organism evidence="1 2">
    <name type="scientific">Melastoma candidum</name>
    <dbReference type="NCBI Taxonomy" id="119954"/>
    <lineage>
        <taxon>Eukaryota</taxon>
        <taxon>Viridiplantae</taxon>
        <taxon>Streptophyta</taxon>
        <taxon>Embryophyta</taxon>
        <taxon>Tracheophyta</taxon>
        <taxon>Spermatophyta</taxon>
        <taxon>Magnoliopsida</taxon>
        <taxon>eudicotyledons</taxon>
        <taxon>Gunneridae</taxon>
        <taxon>Pentapetalae</taxon>
        <taxon>rosids</taxon>
        <taxon>malvids</taxon>
        <taxon>Myrtales</taxon>
        <taxon>Melastomataceae</taxon>
        <taxon>Melastomatoideae</taxon>
        <taxon>Melastomateae</taxon>
        <taxon>Melastoma</taxon>
    </lineage>
</organism>
<dbReference type="EMBL" id="CM042886">
    <property type="protein sequence ID" value="KAI4339070.1"/>
    <property type="molecule type" value="Genomic_DNA"/>
</dbReference>
<evidence type="ECO:0000313" key="1">
    <source>
        <dbReference type="EMBL" id="KAI4339070.1"/>
    </source>
</evidence>
<sequence>MKKKKKKPKKRREEEEDEETDWAPTWLLSWASQGITARGCDGTLQVPVPKVLLPPVSHGTPGYDAVDEALLAASAQAKHAALQKKAAAAMVAAEDFARRFESGDLTDIPNDHSGEELVQDHSNSMKIVCRMCLFGETDGSERAKKMLSCKNCGKKYHRSCLKSWSHDRDLIHWSSWTCPACRTCEICQRTGDPKKFMFCKRCDGAYHCYCQQPPHKNISSGPYLCPKHTKCHSCGSNVPGNGLSVSWFLQYTCCDACGRLFVKGNYCPVCLKVYRDSESTPMVCCDNCQRWLHTHCDDISDDKYMQFQVDGDLQYICPTCRGECYQVKDLEDAVQESWRRKYYVDKDLITSLRSAAGLPTQEVIFSIYPYSDDEESGPIISKGEYGRSLKFSLKALNEKSLKKTKEHGKKAFGNKFKKKGLLGLSSGPSEVRKNLQTHVEALSSSIDLSKDNNNDAFSGGDGVGSSFNCNTGVSSSLAEAVCSINHPGVLKHKFIEEVTAGIDDRKPRVVPSKNSKPPAVESEVEALKLTSKSRAVNERKLVMHLSGRKRNATNNPRSDASSCQKEPDLLNYKGVEYTSPQKNIDRSILSQSTGEKLDVSGQGNKDREKDENRSKFGKVFSRNNGDRGERNSTERTRLCVQKKEN</sequence>